<dbReference type="CDD" id="cd07813">
    <property type="entry name" value="COQ10p_like"/>
    <property type="match status" value="1"/>
</dbReference>
<protein>
    <recommendedName>
        <fullName evidence="1">Coenzyme Q-binding protein COQ10 START domain-containing protein</fullName>
    </recommendedName>
</protein>
<dbReference type="InterPro" id="IPR044996">
    <property type="entry name" value="COQ10-like"/>
</dbReference>
<gene>
    <name evidence="2" type="ORF">METZ01_LOCUS102276</name>
</gene>
<proteinExistence type="predicted"/>
<reference evidence="2" key="1">
    <citation type="submission" date="2018-05" db="EMBL/GenBank/DDBJ databases">
        <authorList>
            <person name="Lanie J.A."/>
            <person name="Ng W.-L."/>
            <person name="Kazmierczak K.M."/>
            <person name="Andrzejewski T.M."/>
            <person name="Davidsen T.M."/>
            <person name="Wayne K.J."/>
            <person name="Tettelin H."/>
            <person name="Glass J.I."/>
            <person name="Rusch D."/>
            <person name="Podicherti R."/>
            <person name="Tsui H.-C.T."/>
            <person name="Winkler M.E."/>
        </authorList>
    </citation>
    <scope>NUCLEOTIDE SEQUENCE</scope>
</reference>
<dbReference type="PANTHER" id="PTHR12901:SF10">
    <property type="entry name" value="COENZYME Q-BINDING PROTEIN COQ10, MITOCHONDRIAL"/>
    <property type="match status" value="1"/>
</dbReference>
<dbReference type="SUPFAM" id="SSF55961">
    <property type="entry name" value="Bet v1-like"/>
    <property type="match status" value="1"/>
</dbReference>
<dbReference type="InterPro" id="IPR023393">
    <property type="entry name" value="START-like_dom_sf"/>
</dbReference>
<dbReference type="InterPro" id="IPR005031">
    <property type="entry name" value="COQ10_START"/>
</dbReference>
<sequence>MKIDRSEYVPYSPSQMFDLVNDIEAYPKFLEWCATAKVENRFDRGLEATIGIGFKGVNKSFTTRNRLDRPHRIDMELLDGPFSHLEGAWIFSGTTGVGSEVRLALNFQVTRSPFSKVFALLFEELVRSQ</sequence>
<name>A0A381WAC6_9ZZZZ</name>
<dbReference type="Gene3D" id="3.30.530.20">
    <property type="match status" value="1"/>
</dbReference>
<dbReference type="Pfam" id="PF03364">
    <property type="entry name" value="Polyketide_cyc"/>
    <property type="match status" value="1"/>
</dbReference>
<feature type="domain" description="Coenzyme Q-binding protein COQ10 START" evidence="1">
    <location>
        <begin position="9"/>
        <end position="127"/>
    </location>
</feature>
<dbReference type="GO" id="GO:0045333">
    <property type="term" value="P:cellular respiration"/>
    <property type="evidence" value="ECO:0007669"/>
    <property type="project" value="InterPro"/>
</dbReference>
<dbReference type="PANTHER" id="PTHR12901">
    <property type="entry name" value="SPERM PROTEIN HOMOLOG"/>
    <property type="match status" value="1"/>
</dbReference>
<dbReference type="AlphaFoldDB" id="A0A381WAC6"/>
<evidence type="ECO:0000313" key="2">
    <source>
        <dbReference type="EMBL" id="SVA49422.1"/>
    </source>
</evidence>
<evidence type="ECO:0000259" key="1">
    <source>
        <dbReference type="Pfam" id="PF03364"/>
    </source>
</evidence>
<accession>A0A381WAC6</accession>
<dbReference type="GO" id="GO:0048039">
    <property type="term" value="F:ubiquinone binding"/>
    <property type="evidence" value="ECO:0007669"/>
    <property type="project" value="InterPro"/>
</dbReference>
<dbReference type="EMBL" id="UINC01011171">
    <property type="protein sequence ID" value="SVA49422.1"/>
    <property type="molecule type" value="Genomic_DNA"/>
</dbReference>
<organism evidence="2">
    <name type="scientific">marine metagenome</name>
    <dbReference type="NCBI Taxonomy" id="408172"/>
    <lineage>
        <taxon>unclassified sequences</taxon>
        <taxon>metagenomes</taxon>
        <taxon>ecological metagenomes</taxon>
    </lineage>
</organism>
<feature type="non-terminal residue" evidence="2">
    <location>
        <position position="129"/>
    </location>
</feature>